<dbReference type="STRING" id="81479.RA876_08415"/>
<accession>A0A1Q8YF19</accession>
<dbReference type="InterPro" id="IPR007069">
    <property type="entry name" value="Transposase_32"/>
</dbReference>
<dbReference type="EMBL" id="MSYM01000013">
    <property type="protein sequence ID" value="OLP06638.1"/>
    <property type="molecule type" value="Genomic_DNA"/>
</dbReference>
<sequence length="188" mass="20336">MLTPLELINRIAQLVPPPRTHRHRYYGVLAPNSPLRAAVTAMAQAEQVVAPVVHGCVADAACTAAGSAGSVPGVGAVLQPEPPANLKPRPPSHYLWAALIARIYEVFPLICPHCGGQMRIIAFITFSADIHKILEHIEVEPEAPRITPARGPPLWDECGAQETREGVEACRTGIWQTNRRPNTPTISD</sequence>
<evidence type="ECO:0000313" key="3">
    <source>
        <dbReference type="Proteomes" id="UP000185911"/>
    </source>
</evidence>
<comment type="caution">
    <text evidence="2">The sequence shown here is derived from an EMBL/GenBank/DDBJ whole genome shotgun (WGS) entry which is preliminary data.</text>
</comment>
<dbReference type="Proteomes" id="UP000185911">
    <property type="component" value="Unassembled WGS sequence"/>
</dbReference>
<protein>
    <submittedName>
        <fullName evidence="2">Transposase</fullName>
    </submittedName>
</protein>
<dbReference type="GO" id="GO:0006313">
    <property type="term" value="P:DNA transposition"/>
    <property type="evidence" value="ECO:0007669"/>
    <property type="project" value="InterPro"/>
</dbReference>
<dbReference type="GO" id="GO:0004803">
    <property type="term" value="F:transposase activity"/>
    <property type="evidence" value="ECO:0007669"/>
    <property type="project" value="InterPro"/>
</dbReference>
<proteinExistence type="predicted"/>
<dbReference type="AlphaFoldDB" id="A0A1Q8YF19"/>
<feature type="domain" description="Transposase IS801/IS1294" evidence="1">
    <location>
        <begin position="2"/>
        <end position="32"/>
    </location>
</feature>
<reference evidence="2 3" key="1">
    <citation type="submission" date="2017-01" db="EMBL/GenBank/DDBJ databases">
        <title>Genome sequence of Rhodoferax antarcticus ANT.BR, a psychrophilic purple nonsulfur bacterium from an Antarctic microbial mat.</title>
        <authorList>
            <person name="Baker J."/>
            <person name="Riester C."/>
            <person name="Skinner B."/>
            <person name="Newell A."/>
            <person name="Swingley W."/>
            <person name="Madigan M."/>
            <person name="Jung D."/>
            <person name="Asao M."/>
            <person name="Chen M."/>
            <person name="Loughlin P."/>
            <person name="Pan H."/>
            <person name="Lin S."/>
            <person name="Li N."/>
            <person name="Shaw J."/>
            <person name="Prado M."/>
            <person name="Sherman C."/>
            <person name="Li X."/>
            <person name="Tang J."/>
            <person name="Blankenship R."/>
            <person name="Zhao T."/>
            <person name="Touchman J."/>
            <person name="Sattley M."/>
        </authorList>
    </citation>
    <scope>NUCLEOTIDE SEQUENCE [LARGE SCALE GENOMIC DNA]</scope>
    <source>
        <strain evidence="2 3">ANT.BR</strain>
    </source>
</reference>
<evidence type="ECO:0000313" key="2">
    <source>
        <dbReference type="EMBL" id="OLP06638.1"/>
    </source>
</evidence>
<dbReference type="GO" id="GO:0003677">
    <property type="term" value="F:DNA binding"/>
    <property type="evidence" value="ECO:0007669"/>
    <property type="project" value="InterPro"/>
</dbReference>
<evidence type="ECO:0000259" key="1">
    <source>
        <dbReference type="Pfam" id="PF04986"/>
    </source>
</evidence>
<dbReference type="Pfam" id="PF04986">
    <property type="entry name" value="Y2_Tnp"/>
    <property type="match status" value="1"/>
</dbReference>
<name>A0A1Q8YF19_9BURK</name>
<organism evidence="2 3">
    <name type="scientific">Rhodoferax antarcticus ANT.BR</name>
    <dbReference type="NCBI Taxonomy" id="1111071"/>
    <lineage>
        <taxon>Bacteria</taxon>
        <taxon>Pseudomonadati</taxon>
        <taxon>Pseudomonadota</taxon>
        <taxon>Betaproteobacteria</taxon>
        <taxon>Burkholderiales</taxon>
        <taxon>Comamonadaceae</taxon>
        <taxon>Rhodoferax</taxon>
    </lineage>
</organism>
<gene>
    <name evidence="2" type="ORF">BLL52_2874</name>
</gene>
<keyword evidence="3" id="KW-1185">Reference proteome</keyword>